<dbReference type="AlphaFoldDB" id="S5Y0U9"/>
<name>S5Y0U9_PARAH</name>
<sequence length="146" mass="16123">MAPERQRGFREAIRSLRFRPTRKTRSKAAAWRSSFSLNVSGRAVFRPCADADNMAIPIFEAMRPRSSSYRACPMKNHHGAQASRDRRQCRGNCQGLRETTARVPLLSFDQVSLRYGSFKAGNEVSFPVGAGDVLGDCAQNGAGKAE</sequence>
<geneLocation type="plasmid" evidence="1 2">
    <name>pAMI5</name>
</geneLocation>
<organism evidence="1 2">
    <name type="scientific">Paracoccus aminophilus JCM 7686</name>
    <dbReference type="NCBI Taxonomy" id="1367847"/>
    <lineage>
        <taxon>Bacteria</taxon>
        <taxon>Pseudomonadati</taxon>
        <taxon>Pseudomonadota</taxon>
        <taxon>Alphaproteobacteria</taxon>
        <taxon>Rhodobacterales</taxon>
        <taxon>Paracoccaceae</taxon>
        <taxon>Paracoccus</taxon>
    </lineage>
</organism>
<reference evidence="1 2" key="1">
    <citation type="journal article" date="2014" name="BMC Genomics">
        <title>Architecture and functions of a multipartite genome of the methylotrophic bacterium Paracoccus aminophilus JCM 7686, containing primary and secondary chromids.</title>
        <authorList>
            <person name="Dziewit L."/>
            <person name="Czarnecki J."/>
            <person name="Wibberg D."/>
            <person name="Radlinska M."/>
            <person name="Mrozek P."/>
            <person name="Szymczak M."/>
            <person name="Schluter A."/>
            <person name="Puhler A."/>
            <person name="Bartosik D."/>
        </authorList>
    </citation>
    <scope>NUCLEOTIDE SEQUENCE [LARGE SCALE GENOMIC DNA]</scope>
    <source>
        <strain evidence="1">JCM 7686</strain>
        <plasmid evidence="2">Plasmid pAMI5</plasmid>
    </source>
</reference>
<keyword evidence="1" id="KW-0614">Plasmid</keyword>
<protein>
    <submittedName>
        <fullName evidence="1">Uncharacterized protein</fullName>
    </submittedName>
</protein>
<dbReference type="HOGENOM" id="CLU_1775650_0_0_5"/>
<evidence type="ECO:0000313" key="1">
    <source>
        <dbReference type="EMBL" id="AGT11122.1"/>
    </source>
</evidence>
<dbReference type="EMBL" id="CP006653">
    <property type="protein sequence ID" value="AGT11122.1"/>
    <property type="molecule type" value="Genomic_DNA"/>
</dbReference>
<dbReference type="Proteomes" id="UP000015480">
    <property type="component" value="Plasmid pAMI5"/>
</dbReference>
<accession>S5Y0U9</accession>
<dbReference type="PATRIC" id="fig|1367847.3.peg.4082"/>
<gene>
    <name evidence="1" type="ORF">JCM7686_pAMI5p056</name>
</gene>
<dbReference type="KEGG" id="pami:JCM7686_pAMI5p056"/>
<evidence type="ECO:0000313" key="2">
    <source>
        <dbReference type="Proteomes" id="UP000015480"/>
    </source>
</evidence>
<proteinExistence type="predicted"/>
<keyword evidence="2" id="KW-1185">Reference proteome</keyword>